<dbReference type="WBParaSite" id="Pan_g6946.t1">
    <property type="protein sequence ID" value="Pan_g6946.t1"/>
    <property type="gene ID" value="Pan_g6946"/>
</dbReference>
<protein>
    <submittedName>
        <fullName evidence="2">Uncharacterized protein</fullName>
    </submittedName>
</protein>
<reference evidence="1" key="1">
    <citation type="journal article" date="2013" name="Genetics">
        <title>The draft genome and transcriptome of Panagrellus redivivus are shaped by the harsh demands of a free-living lifestyle.</title>
        <authorList>
            <person name="Srinivasan J."/>
            <person name="Dillman A.R."/>
            <person name="Macchietto M.G."/>
            <person name="Heikkinen L."/>
            <person name="Lakso M."/>
            <person name="Fracchia K.M."/>
            <person name="Antoshechkin I."/>
            <person name="Mortazavi A."/>
            <person name="Wong G."/>
            <person name="Sternberg P.W."/>
        </authorList>
    </citation>
    <scope>NUCLEOTIDE SEQUENCE [LARGE SCALE GENOMIC DNA]</scope>
    <source>
        <strain evidence="1">MT8872</strain>
    </source>
</reference>
<dbReference type="Proteomes" id="UP000492821">
    <property type="component" value="Unassembled WGS sequence"/>
</dbReference>
<sequence length="209" mass="23833">MHLEEDDLESEDYDFTKRLRSTLITGRVGLVQASPGFVTQLTHSGICFENTSLYARDCTFTQHDLRSLLTRANPISITFTECRMTEPFSFLELWRLCGSFRDLHLDIANLTFEPDFERRLADSSHPQQSLSTVALFRFPVNTDLKLLFSAVYKSSSTLPTLTLQIDELIPWHLLQEAIRPIQAVFKMHGRRDLLVMSGHGCDATTLYGS</sequence>
<evidence type="ECO:0000313" key="1">
    <source>
        <dbReference type="Proteomes" id="UP000492821"/>
    </source>
</evidence>
<name>A0A7E5A0A6_PANRE</name>
<dbReference type="AlphaFoldDB" id="A0A7E5A0A6"/>
<reference evidence="2" key="2">
    <citation type="submission" date="2020-10" db="UniProtKB">
        <authorList>
            <consortium name="WormBaseParasite"/>
        </authorList>
    </citation>
    <scope>IDENTIFICATION</scope>
</reference>
<keyword evidence="1" id="KW-1185">Reference proteome</keyword>
<proteinExistence type="predicted"/>
<accession>A0A7E5A0A6</accession>
<evidence type="ECO:0000313" key="2">
    <source>
        <dbReference type="WBParaSite" id="Pan_g6946.t1"/>
    </source>
</evidence>
<organism evidence="1 2">
    <name type="scientific">Panagrellus redivivus</name>
    <name type="common">Microworm</name>
    <dbReference type="NCBI Taxonomy" id="6233"/>
    <lineage>
        <taxon>Eukaryota</taxon>
        <taxon>Metazoa</taxon>
        <taxon>Ecdysozoa</taxon>
        <taxon>Nematoda</taxon>
        <taxon>Chromadorea</taxon>
        <taxon>Rhabditida</taxon>
        <taxon>Tylenchina</taxon>
        <taxon>Panagrolaimomorpha</taxon>
        <taxon>Panagrolaimoidea</taxon>
        <taxon>Panagrolaimidae</taxon>
        <taxon>Panagrellus</taxon>
    </lineage>
</organism>